<evidence type="ECO:0000256" key="1">
    <source>
        <dbReference type="ARBA" id="ARBA00022679"/>
    </source>
</evidence>
<keyword evidence="1 4" id="KW-0808">Transferase</keyword>
<gene>
    <name evidence="4" type="ORF">ACFOHL_09925</name>
</gene>
<dbReference type="PANTHER" id="PTHR10605:SF56">
    <property type="entry name" value="BIFUNCTIONAL HEPARAN SULFATE N-DEACETYLASE_N-SULFOTRANSFERASE"/>
    <property type="match status" value="1"/>
</dbReference>
<dbReference type="Gene3D" id="3.40.50.300">
    <property type="entry name" value="P-loop containing nucleotide triphosphate hydrolases"/>
    <property type="match status" value="1"/>
</dbReference>
<evidence type="ECO:0000256" key="2">
    <source>
        <dbReference type="ARBA" id="ARBA00023180"/>
    </source>
</evidence>
<dbReference type="InterPro" id="IPR037359">
    <property type="entry name" value="NST/OST"/>
</dbReference>
<organism evidence="4 5">
    <name type="scientific">Agaribacter flavus</name>
    <dbReference type="NCBI Taxonomy" id="1902781"/>
    <lineage>
        <taxon>Bacteria</taxon>
        <taxon>Pseudomonadati</taxon>
        <taxon>Pseudomonadota</taxon>
        <taxon>Gammaproteobacteria</taxon>
        <taxon>Alteromonadales</taxon>
        <taxon>Alteromonadaceae</taxon>
        <taxon>Agaribacter</taxon>
    </lineage>
</organism>
<name>A0ABV7FNQ2_9ALTE</name>
<dbReference type="SUPFAM" id="SSF52540">
    <property type="entry name" value="P-loop containing nucleoside triphosphate hydrolases"/>
    <property type="match status" value="1"/>
</dbReference>
<dbReference type="EC" id="2.8.2.-" evidence="4"/>
<evidence type="ECO:0000313" key="5">
    <source>
        <dbReference type="Proteomes" id="UP001595478"/>
    </source>
</evidence>
<sequence length="262" mass="30574">MKDKLVNLHIIGAQKSGTTALAYFLQQHNNIYVVDGKEAHIFDSPAFLHSHKKMKHARVEYAAKLSQYKGEEYICDATPITWFSPTFLKHCYAYNNAAKFIVVLRNPIERALSHYRMSVNKGHESRSFLTALLLEHFRLARYKNNLSFQSPWRHQSYLTRGCYAPQLRNLFDTIPADQVLLLNQEALIKKHNTVLKSVFQFLNLPYQSIAPERIFCSEKTKVTTNIFFGKCYAKSYYWLKRENHKYWRAIIENASKTADGQN</sequence>
<evidence type="ECO:0000259" key="3">
    <source>
        <dbReference type="Pfam" id="PF00685"/>
    </source>
</evidence>
<dbReference type="Pfam" id="PF00685">
    <property type="entry name" value="Sulfotransfer_1"/>
    <property type="match status" value="1"/>
</dbReference>
<proteinExistence type="predicted"/>
<dbReference type="Proteomes" id="UP001595478">
    <property type="component" value="Unassembled WGS sequence"/>
</dbReference>
<dbReference type="InterPro" id="IPR000863">
    <property type="entry name" value="Sulfotransferase_dom"/>
</dbReference>
<feature type="domain" description="Sulfotransferase" evidence="3">
    <location>
        <begin position="10"/>
        <end position="220"/>
    </location>
</feature>
<protein>
    <submittedName>
        <fullName evidence="4">Sulfotransferase family protein</fullName>
        <ecNumber evidence="4">2.8.2.-</ecNumber>
    </submittedName>
</protein>
<dbReference type="RefSeq" id="WP_376920068.1">
    <property type="nucleotide sequence ID" value="NZ_JBHRSW010000015.1"/>
</dbReference>
<dbReference type="EMBL" id="JBHRSW010000015">
    <property type="protein sequence ID" value="MFC3121938.1"/>
    <property type="molecule type" value="Genomic_DNA"/>
</dbReference>
<keyword evidence="2" id="KW-0325">Glycoprotein</keyword>
<dbReference type="GO" id="GO:0016740">
    <property type="term" value="F:transferase activity"/>
    <property type="evidence" value="ECO:0007669"/>
    <property type="project" value="UniProtKB-KW"/>
</dbReference>
<comment type="caution">
    <text evidence="4">The sequence shown here is derived from an EMBL/GenBank/DDBJ whole genome shotgun (WGS) entry which is preliminary data.</text>
</comment>
<evidence type="ECO:0000313" key="4">
    <source>
        <dbReference type="EMBL" id="MFC3121938.1"/>
    </source>
</evidence>
<dbReference type="InterPro" id="IPR027417">
    <property type="entry name" value="P-loop_NTPase"/>
</dbReference>
<dbReference type="PANTHER" id="PTHR10605">
    <property type="entry name" value="HEPARAN SULFATE SULFOTRANSFERASE"/>
    <property type="match status" value="1"/>
</dbReference>
<accession>A0ABV7FNQ2</accession>
<reference evidence="5" key="1">
    <citation type="journal article" date="2019" name="Int. J. Syst. Evol. Microbiol.">
        <title>The Global Catalogue of Microorganisms (GCM) 10K type strain sequencing project: providing services to taxonomists for standard genome sequencing and annotation.</title>
        <authorList>
            <consortium name="The Broad Institute Genomics Platform"/>
            <consortium name="The Broad Institute Genome Sequencing Center for Infectious Disease"/>
            <person name="Wu L."/>
            <person name="Ma J."/>
        </authorList>
    </citation>
    <scope>NUCLEOTIDE SEQUENCE [LARGE SCALE GENOMIC DNA]</scope>
    <source>
        <strain evidence="5">KCTC 52473</strain>
    </source>
</reference>
<keyword evidence="5" id="KW-1185">Reference proteome</keyword>